<comment type="caution">
    <text evidence="4">The sequence shown here is derived from an EMBL/GenBank/DDBJ whole genome shotgun (WGS) entry which is preliminary data.</text>
</comment>
<dbReference type="Proteomes" id="UP000028713">
    <property type="component" value="Unassembled WGS sequence"/>
</dbReference>
<keyword evidence="5" id="KW-1185">Reference proteome</keyword>
<name>A0A085YYC9_9FLAO</name>
<evidence type="ECO:0000256" key="3">
    <source>
        <dbReference type="ARBA" id="ARBA00023026"/>
    </source>
</evidence>
<evidence type="ECO:0000256" key="2">
    <source>
        <dbReference type="ARBA" id="ARBA00022525"/>
    </source>
</evidence>
<keyword evidence="3" id="KW-0843">Virulence</keyword>
<protein>
    <recommendedName>
        <fullName evidence="6">YD repeat-containing protein</fullName>
    </recommendedName>
</protein>
<comment type="subcellular location">
    <subcellularLocation>
        <location evidence="1">Secreted</location>
    </subcellularLocation>
</comment>
<evidence type="ECO:0000313" key="4">
    <source>
        <dbReference type="EMBL" id="KFE97192.1"/>
    </source>
</evidence>
<gene>
    <name evidence="4" type="ORF">IX39_20560</name>
</gene>
<organism evidence="4 5">
    <name type="scientific">Chryseobacterium formosense</name>
    <dbReference type="NCBI Taxonomy" id="236814"/>
    <lineage>
        <taxon>Bacteria</taxon>
        <taxon>Pseudomonadati</taxon>
        <taxon>Bacteroidota</taxon>
        <taxon>Flavobacteriia</taxon>
        <taxon>Flavobacteriales</taxon>
        <taxon>Weeksellaceae</taxon>
        <taxon>Chryseobacterium group</taxon>
        <taxon>Chryseobacterium</taxon>
    </lineage>
</organism>
<dbReference type="EMBL" id="JPRP01000008">
    <property type="protein sequence ID" value="KFE97192.1"/>
    <property type="molecule type" value="Genomic_DNA"/>
</dbReference>
<accession>A0A085YYC9</accession>
<keyword evidence="2" id="KW-0964">Secreted</keyword>
<dbReference type="GO" id="GO:0005576">
    <property type="term" value="C:extracellular region"/>
    <property type="evidence" value="ECO:0007669"/>
    <property type="project" value="UniProtKB-SubCell"/>
</dbReference>
<sequence>MISINVYQSQSFGIQSLPPTPNAASIEKFVSHNVDYSTGVPDISVPLYHISTGDINVPVSLKYNSAGIKISENASNVGLGWSLASGGSVSRSMLGLPDDYYNPNQFMGGFIYTQTPVSYIATASSSDELLIQQNISENRYDAQADIFYYSLPGSSGKISYNQITQKFVEMPLSNNKITPFYDAVTKLIIGWEILDTNGMKYIFGTNESSRELSVNNGITISGGSGPLTLLPNSSIPNHYTNWHLSQIIDTKGNIVNFEYDIVSQVKQVSKGMVTKSRQKISPTLYTSRNYNEKYLKKISFQTGYVTFNPDTSIRLDLHNSKRIADMEVFSSLGNLIKKVKFNHSYFIGDAGSSGDSFAYISLPASNNTHRLKLDSVEESYSDPGQQKKEYRFEYDDAILPNKSSNSMDYWGFYNGEPNSSLFPRIFFQYGINLLEDGHAERSVNAEFATAGILKKIIYPTGGSTEYTFEPNTASSFNYLPQNDTAQLSIINIRSSYKKRTYNVNKSNSTFYSNGIKRWEYTFTIDSKLHSDLQLENFQITGCPINTVDPGGNYIGECNYIYSLLDAANQLVDLSNGKWLTLPVGTYKIKIQYMGLPEPNYESQSDFNLSLTIKEDPQPLIKRVGGLRIKEIKSYSNNNELKYKKYFDYNYFDSDGKELSSGYTFLPTYGMYNHITAAIGDVIYSDNVYSFLPVGSTTYSKITEYSENIIDHSVLKTLHSYEVNGNTGVSPSVNYGCSNCMWIHNMDNADNSWERKKKNAEIIYKSNFTGLDEEIKKTNYIYDYSHVNQTRESFPAGFYSLQFPITGSSANGVISGFYYNYTNNVRLLTKKEKDIFNTDNINTEENFSYGNNIFVPIKKKTEFSDGTIQETSYQYAHEKGNQKLINANMIGIPLETSVVKKQNASDPGKTMSKTETKYDNAANLLPTSVLSYDLQNTASTEVTYDQYDSKGNLQQYTTKDGIPTAIIWGYNMTQPIAKIVGATYAQVSSFASDIILASDADINATTEQTLIDKLDIFRKHSALSVSQITTYTYDPLIGVTSIIPPSGLREIYKYDSANKLENIKDASGKLLKEFKYHYGL</sequence>
<reference evidence="4 5" key="1">
    <citation type="submission" date="2014-07" db="EMBL/GenBank/DDBJ databases">
        <title>Genome of Chryseobacterium formosense LMG 24722.</title>
        <authorList>
            <person name="Pipes S.E."/>
            <person name="Stropko S.J."/>
            <person name="Newman J.D."/>
        </authorList>
    </citation>
    <scope>NUCLEOTIDE SEQUENCE [LARGE SCALE GENOMIC DNA]</scope>
    <source>
        <strain evidence="4 5">LMG 24722</strain>
    </source>
</reference>
<proteinExistence type="predicted"/>
<dbReference type="AlphaFoldDB" id="A0A085YYC9"/>
<evidence type="ECO:0008006" key="6">
    <source>
        <dbReference type="Google" id="ProtNLM"/>
    </source>
</evidence>
<dbReference type="GO" id="GO:0005737">
    <property type="term" value="C:cytoplasm"/>
    <property type="evidence" value="ECO:0007669"/>
    <property type="project" value="InterPro"/>
</dbReference>
<evidence type="ECO:0000256" key="1">
    <source>
        <dbReference type="ARBA" id="ARBA00004613"/>
    </source>
</evidence>
<dbReference type="eggNOG" id="COG3209">
    <property type="taxonomic scope" value="Bacteria"/>
</dbReference>
<dbReference type="STRING" id="236814.IX39_20560"/>
<evidence type="ECO:0000313" key="5">
    <source>
        <dbReference type="Proteomes" id="UP000028713"/>
    </source>
</evidence>
<dbReference type="InterPro" id="IPR003284">
    <property type="entry name" value="Sal_SpvB"/>
</dbReference>
<dbReference type="Pfam" id="PF03534">
    <property type="entry name" value="SpvB"/>
    <property type="match status" value="1"/>
</dbReference>